<name>A0A225E5D3_9BACT</name>
<dbReference type="Proteomes" id="UP000214646">
    <property type="component" value="Unassembled WGS sequence"/>
</dbReference>
<organism evidence="1 2">
    <name type="scientific">Fimbriiglobus ruber</name>
    <dbReference type="NCBI Taxonomy" id="1908690"/>
    <lineage>
        <taxon>Bacteria</taxon>
        <taxon>Pseudomonadati</taxon>
        <taxon>Planctomycetota</taxon>
        <taxon>Planctomycetia</taxon>
        <taxon>Gemmatales</taxon>
        <taxon>Gemmataceae</taxon>
        <taxon>Fimbriiglobus</taxon>
    </lineage>
</organism>
<proteinExistence type="predicted"/>
<dbReference type="RefSeq" id="WP_161967421.1">
    <property type="nucleotide sequence ID" value="NZ_NIDE01000004.1"/>
</dbReference>
<keyword evidence="2" id="KW-1185">Reference proteome</keyword>
<dbReference type="InterPro" id="IPR013406">
    <property type="entry name" value="CHP02574_addiction_mod"/>
</dbReference>
<dbReference type="NCBIfam" id="TIGR02574">
    <property type="entry name" value="stabl_TIGR02574"/>
    <property type="match status" value="1"/>
</dbReference>
<accession>A0A225E5D3</accession>
<evidence type="ECO:0000313" key="1">
    <source>
        <dbReference type="EMBL" id="OWK43885.1"/>
    </source>
</evidence>
<sequence>MTEAVEQLKSQARVLSTSERAELAYFLLSSLEPDKGEGIGEAWRAEIAGRVAEIRNGSAVGRPAEEVLAELRERYP</sequence>
<dbReference type="Pfam" id="PF09720">
    <property type="entry name" value="Unstab_antitox"/>
    <property type="match status" value="1"/>
</dbReference>
<evidence type="ECO:0000313" key="2">
    <source>
        <dbReference type="Proteomes" id="UP000214646"/>
    </source>
</evidence>
<evidence type="ECO:0008006" key="3">
    <source>
        <dbReference type="Google" id="ProtNLM"/>
    </source>
</evidence>
<dbReference type="OrthoDB" id="283972at2"/>
<protein>
    <recommendedName>
        <fullName evidence="3">Addiction module antitoxin RelB</fullName>
    </recommendedName>
</protein>
<gene>
    <name evidence="1" type="ORF">FRUB_03484</name>
</gene>
<dbReference type="EMBL" id="NIDE01000004">
    <property type="protein sequence ID" value="OWK43885.1"/>
    <property type="molecule type" value="Genomic_DNA"/>
</dbReference>
<comment type="caution">
    <text evidence="1">The sequence shown here is derived from an EMBL/GenBank/DDBJ whole genome shotgun (WGS) entry which is preliminary data.</text>
</comment>
<reference evidence="2" key="1">
    <citation type="submission" date="2017-06" db="EMBL/GenBank/DDBJ databases">
        <title>Genome analysis of Fimbriiglobus ruber SP5, the first member of the order Planctomycetales with confirmed chitinolytic capability.</title>
        <authorList>
            <person name="Ravin N.V."/>
            <person name="Rakitin A.L."/>
            <person name="Ivanova A.A."/>
            <person name="Beletsky A.V."/>
            <person name="Kulichevskaya I.S."/>
            <person name="Mardanov A.V."/>
            <person name="Dedysh S.N."/>
        </authorList>
    </citation>
    <scope>NUCLEOTIDE SEQUENCE [LARGE SCALE GENOMIC DNA]</scope>
    <source>
        <strain evidence="2">SP5</strain>
    </source>
</reference>
<dbReference type="AlphaFoldDB" id="A0A225E5D3"/>